<dbReference type="EMBL" id="CAFBQX010000002">
    <property type="protein sequence ID" value="CAB5071411.1"/>
    <property type="molecule type" value="Genomic_DNA"/>
</dbReference>
<dbReference type="AlphaFoldDB" id="A0A6J6WD60"/>
<feature type="domain" description="Saccharopine dehydrogenase NADP binding" evidence="1">
    <location>
        <begin position="1"/>
        <end position="99"/>
    </location>
</feature>
<evidence type="ECO:0000313" key="5">
    <source>
        <dbReference type="EMBL" id="CAB4780908.1"/>
    </source>
</evidence>
<dbReference type="EMBL" id="CAEZZW010000004">
    <property type="protein sequence ID" value="CAB4780908.1"/>
    <property type="molecule type" value="Genomic_DNA"/>
</dbReference>
<gene>
    <name evidence="3" type="ORF">UFOPK2510_00546</name>
    <name evidence="4" type="ORF">UFOPK2718_01065</name>
    <name evidence="5" type="ORF">UFOPK2936_00903</name>
    <name evidence="6" type="ORF">UFOPK3328_01359</name>
    <name evidence="7" type="ORF">UFOPK3779_00968</name>
    <name evidence="8" type="ORF">UFOPK3913_01211</name>
    <name evidence="2" type="ORF">UFOPK4107_00399</name>
    <name evidence="9" type="ORF">UFOPK4403_00589</name>
</gene>
<evidence type="ECO:0000313" key="9">
    <source>
        <dbReference type="EMBL" id="CAB5071411.1"/>
    </source>
</evidence>
<reference evidence="5" key="1">
    <citation type="submission" date="2020-05" db="EMBL/GenBank/DDBJ databases">
        <authorList>
            <person name="Chiriac C."/>
            <person name="Salcher M."/>
            <person name="Ghai R."/>
            <person name="Kavagutti S V."/>
        </authorList>
    </citation>
    <scope>NUCLEOTIDE SEQUENCE</scope>
</reference>
<dbReference type="EMBL" id="CAFBLD010000010">
    <property type="protein sequence ID" value="CAB4876145.1"/>
    <property type="molecule type" value="Genomic_DNA"/>
</dbReference>
<evidence type="ECO:0000313" key="7">
    <source>
        <dbReference type="EMBL" id="CAB4947481.1"/>
    </source>
</evidence>
<accession>A0A6J6WD60</accession>
<proteinExistence type="predicted"/>
<dbReference type="EMBL" id="CAFBNH010000005">
    <property type="protein sequence ID" value="CAB4947481.1"/>
    <property type="molecule type" value="Genomic_DNA"/>
</dbReference>
<evidence type="ECO:0000259" key="1">
    <source>
        <dbReference type="Pfam" id="PF03435"/>
    </source>
</evidence>
<evidence type="ECO:0000313" key="6">
    <source>
        <dbReference type="EMBL" id="CAB4876145.1"/>
    </source>
</evidence>
<dbReference type="EMBL" id="CAESAE010000002">
    <property type="protein sequence ID" value="CAB4333320.1"/>
    <property type="molecule type" value="Genomic_DNA"/>
</dbReference>
<dbReference type="EMBL" id="CAEZYM010000009">
    <property type="protein sequence ID" value="CAB4728258.1"/>
    <property type="molecule type" value="Genomic_DNA"/>
</dbReference>
<evidence type="ECO:0000313" key="8">
    <source>
        <dbReference type="EMBL" id="CAB4982150.1"/>
    </source>
</evidence>
<dbReference type="Gene3D" id="3.40.50.720">
    <property type="entry name" value="NAD(P)-binding Rossmann-like Domain"/>
    <property type="match status" value="1"/>
</dbReference>
<evidence type="ECO:0000313" key="3">
    <source>
        <dbReference type="EMBL" id="CAB4689109.1"/>
    </source>
</evidence>
<evidence type="ECO:0000313" key="4">
    <source>
        <dbReference type="EMBL" id="CAB4728258.1"/>
    </source>
</evidence>
<dbReference type="Pfam" id="PF03435">
    <property type="entry name" value="Sacchrp_dh_NADP"/>
    <property type="match status" value="1"/>
</dbReference>
<sequence>MLGTGSVSQCVVPLLLEHLVDGKQMTIVDQRDTRHRFKDPISKGATYLIDQLTRENMDQFLSKYLSAGDFLLDLAWNIDANDIIGWAHDHGVIYLNTSLELWDPLMSRNDLFKGWNGRIYDESDPWQFSNFLA</sequence>
<evidence type="ECO:0000313" key="2">
    <source>
        <dbReference type="EMBL" id="CAB4333320.1"/>
    </source>
</evidence>
<organism evidence="5">
    <name type="scientific">freshwater metagenome</name>
    <dbReference type="NCBI Taxonomy" id="449393"/>
    <lineage>
        <taxon>unclassified sequences</taxon>
        <taxon>metagenomes</taxon>
        <taxon>ecological metagenomes</taxon>
    </lineage>
</organism>
<protein>
    <submittedName>
        <fullName evidence="5">Unannotated protein</fullName>
    </submittedName>
</protein>
<dbReference type="EMBL" id="CAEZXO010000003">
    <property type="protein sequence ID" value="CAB4689109.1"/>
    <property type="molecule type" value="Genomic_DNA"/>
</dbReference>
<name>A0A6J6WD60_9ZZZZ</name>
<dbReference type="EMBL" id="CAFBOC010000013">
    <property type="protein sequence ID" value="CAB4982150.1"/>
    <property type="molecule type" value="Genomic_DNA"/>
</dbReference>
<dbReference type="InterPro" id="IPR005097">
    <property type="entry name" value="Sacchrp_dh_NADP-bd"/>
</dbReference>